<feature type="domain" description="Flavodoxin-like" evidence="1">
    <location>
        <begin position="125"/>
        <end position="168"/>
    </location>
</feature>
<dbReference type="VEuPathDB" id="HostDB:ENSMUSG00000005514"/>
<dbReference type="jPOST" id="F6R7H8"/>
<dbReference type="HOGENOM" id="CLU_1590238_0_0_1"/>
<evidence type="ECO:0000259" key="1">
    <source>
        <dbReference type="PROSITE" id="PS50902"/>
    </source>
</evidence>
<dbReference type="ProteomicsDB" id="371372"/>
<dbReference type="Gene3D" id="3.40.50.360">
    <property type="match status" value="1"/>
</dbReference>
<feature type="non-terminal residue" evidence="2">
    <location>
        <position position="1"/>
    </location>
</feature>
<gene>
    <name evidence="2 3" type="primary">Por</name>
</gene>
<dbReference type="SUPFAM" id="SSF52218">
    <property type="entry name" value="Flavoproteins"/>
    <property type="match status" value="1"/>
</dbReference>
<name>F6R7H8_MOUSE</name>
<accession>F6R7H8</accession>
<dbReference type="InterPro" id="IPR029039">
    <property type="entry name" value="Flavoprotein-like_sf"/>
</dbReference>
<reference evidence="2 4" key="3">
    <citation type="journal article" date="2011" name="PLoS Biol.">
        <title>Modernizing reference genome assemblies.</title>
        <authorList>
            <person name="Church D.M."/>
            <person name="Schneider V.A."/>
            <person name="Graves T."/>
            <person name="Auger K."/>
            <person name="Cunningham F."/>
            <person name="Bouk N."/>
            <person name="Chen H.C."/>
            <person name="Agarwala R."/>
            <person name="McLaren W.M."/>
            <person name="Ritchie G.R."/>
            <person name="Albracht D."/>
            <person name="Kremitzki M."/>
            <person name="Rock S."/>
            <person name="Kotkiewicz H."/>
            <person name="Kremitzki C."/>
            <person name="Wollam A."/>
            <person name="Trani L."/>
            <person name="Fulton L."/>
            <person name="Fulton R."/>
            <person name="Matthews L."/>
            <person name="Whitehead S."/>
            <person name="Chow W."/>
            <person name="Torrance J."/>
            <person name="Dunn M."/>
            <person name="Harden G."/>
            <person name="Threadgold G."/>
            <person name="Wood J."/>
            <person name="Collins J."/>
            <person name="Heath P."/>
            <person name="Griffiths G."/>
            <person name="Pelan S."/>
            <person name="Grafham D."/>
            <person name="Eichler E.E."/>
            <person name="Weinstock G."/>
            <person name="Mardis E.R."/>
            <person name="Wilson R.K."/>
            <person name="Howe K."/>
            <person name="Flicek P."/>
            <person name="Hubbard T."/>
        </authorList>
    </citation>
    <scope>NUCLEOTIDE SEQUENCE [LARGE SCALE GENOMIC DNA]</scope>
    <source>
        <strain evidence="2 4">C57BL/6J</strain>
    </source>
</reference>
<dbReference type="Antibodypedia" id="2433">
    <property type="antibodies" value="466 antibodies from 35 providers"/>
</dbReference>
<evidence type="ECO:0007829" key="7">
    <source>
        <dbReference type="PubMed" id="21183079"/>
    </source>
</evidence>
<dbReference type="Proteomes" id="UP000000589">
    <property type="component" value="Chromosome 5"/>
</dbReference>
<dbReference type="SMR" id="F6R7H8"/>
<dbReference type="MGI" id="MGI:97744">
    <property type="gene designation" value="Por"/>
</dbReference>
<dbReference type="Bgee" id="ENSMUSG00000005514">
    <property type="expression patterns" value="Expressed in nasal cavity epithelium and 300 other cell types or tissues"/>
</dbReference>
<evidence type="ECO:0000313" key="4">
    <source>
        <dbReference type="Proteomes" id="UP000000589"/>
    </source>
</evidence>
<keyword evidence="5 6" id="KW-1267">Proteomics identification</keyword>
<reference evidence="2 4" key="1">
    <citation type="journal article" date="2009" name="PLoS Biol.">
        <title>Lineage-specific biology revealed by a finished genome assembly of the mouse.</title>
        <authorList>
            <consortium name="Mouse Genome Sequencing Consortium"/>
            <person name="Church D.M."/>
            <person name="Goodstadt L."/>
            <person name="Hillier L.W."/>
            <person name="Zody M.C."/>
            <person name="Goldstein S."/>
            <person name="She X."/>
            <person name="Bult C.J."/>
            <person name="Agarwala R."/>
            <person name="Cherry J.L."/>
            <person name="DiCuccio M."/>
            <person name="Hlavina W."/>
            <person name="Kapustin Y."/>
            <person name="Meric P."/>
            <person name="Maglott D."/>
            <person name="Birtle Z."/>
            <person name="Marques A.C."/>
            <person name="Graves T."/>
            <person name="Zhou S."/>
            <person name="Teague B."/>
            <person name="Potamousis K."/>
            <person name="Churas C."/>
            <person name="Place M."/>
            <person name="Herschleb J."/>
            <person name="Runnheim R."/>
            <person name="Forrest D."/>
            <person name="Amos-Landgraf J."/>
            <person name="Schwartz D.C."/>
            <person name="Cheng Z."/>
            <person name="Lindblad-Toh K."/>
            <person name="Eichler E.E."/>
            <person name="Ponting C.P."/>
        </authorList>
    </citation>
    <scope>NUCLEOTIDE SEQUENCE [LARGE SCALE GENOMIC DNA]</scope>
    <source>
        <strain evidence="2 4">C57BL/6J</strain>
    </source>
</reference>
<feature type="non-terminal residue" evidence="2">
    <location>
        <position position="168"/>
    </location>
</feature>
<reference evidence="2" key="5">
    <citation type="submission" date="2025-09" db="UniProtKB">
        <authorList>
            <consortium name="Ensembl"/>
        </authorList>
    </citation>
    <scope>IDENTIFICATION</scope>
    <source>
        <strain evidence="2">C57BL/6J</strain>
    </source>
</reference>
<dbReference type="GeneTree" id="ENSGT00940000156847"/>
<dbReference type="AGR" id="MGI:97744"/>
<organism evidence="2 4">
    <name type="scientific">Mus musculus</name>
    <name type="common">Mouse</name>
    <dbReference type="NCBI Taxonomy" id="10090"/>
    <lineage>
        <taxon>Eukaryota</taxon>
        <taxon>Metazoa</taxon>
        <taxon>Chordata</taxon>
        <taxon>Craniata</taxon>
        <taxon>Vertebrata</taxon>
        <taxon>Euteleostomi</taxon>
        <taxon>Mammalia</taxon>
        <taxon>Eutheria</taxon>
        <taxon>Euarchontoglires</taxon>
        <taxon>Glires</taxon>
        <taxon>Rodentia</taxon>
        <taxon>Myomorpha</taxon>
        <taxon>Muroidea</taxon>
        <taxon>Muridae</taxon>
        <taxon>Murinae</taxon>
        <taxon>Mus</taxon>
        <taxon>Mus</taxon>
    </lineage>
</organism>
<dbReference type="PeptideAtlas" id="F6R7H8"/>
<keyword evidence="4" id="KW-1185">Reference proteome</keyword>
<sequence length="168" mass="18440">SSESCWSCQMLQSSQAHGDSGRQRCRRILRGLLGCLVALSESLGPSSLPHHTENGQKRTSFLWAASQLPQSSVRDPFSLIPAGNGSTMGCAYSSQPLEEPVLRRRAPPVKESSFVEKMKKTGRNIIVFYGSQTGTAEEFANRLSKDAHRYGMRGMSADPEEYDLADLS</sequence>
<evidence type="ECO:0000313" key="2">
    <source>
        <dbReference type="Ensembl" id="ENSMUSP00000119138.2"/>
    </source>
</evidence>
<dbReference type="InterPro" id="IPR008254">
    <property type="entry name" value="Flavodoxin/NO_synth"/>
</dbReference>
<protein>
    <submittedName>
        <fullName evidence="2">Cytochrome p450 oxidoreductase</fullName>
    </submittedName>
</protein>
<dbReference type="GO" id="GO:0010181">
    <property type="term" value="F:FMN binding"/>
    <property type="evidence" value="ECO:0007669"/>
    <property type="project" value="InterPro"/>
</dbReference>
<dbReference type="AlphaFoldDB" id="F6R7H8"/>
<dbReference type="Pfam" id="PF00258">
    <property type="entry name" value="Flavodoxin_1"/>
    <property type="match status" value="1"/>
</dbReference>
<dbReference type="ExpressionAtlas" id="F6R7H8">
    <property type="expression patterns" value="baseline and differential"/>
</dbReference>
<evidence type="ECO:0007829" key="5">
    <source>
        <dbReference type="PeptideAtlas" id="F6R7H8"/>
    </source>
</evidence>
<proteinExistence type="evidence at protein level"/>
<dbReference type="PROSITE" id="PS50902">
    <property type="entry name" value="FLAVODOXIN_LIKE"/>
    <property type="match status" value="1"/>
</dbReference>
<evidence type="ECO:0000313" key="3">
    <source>
        <dbReference type="MGI" id="MGI:97744"/>
    </source>
</evidence>
<reference evidence="2" key="4">
    <citation type="submission" date="2025-08" db="UniProtKB">
        <authorList>
            <consortium name="Ensembl"/>
        </authorList>
    </citation>
    <scope>IDENTIFICATION</scope>
    <source>
        <strain evidence="2">C57BL/6J</strain>
    </source>
</reference>
<evidence type="ECO:0007829" key="6">
    <source>
        <dbReference type="ProteomicsDB" id="F6R7H8"/>
    </source>
</evidence>
<dbReference type="Ensembl" id="ENSMUST00000127096.2">
    <property type="protein sequence ID" value="ENSMUSP00000119138.2"/>
    <property type="gene ID" value="ENSMUSG00000005514.15"/>
</dbReference>
<reference evidence="7" key="2">
    <citation type="journal article" date="2010" name="Cell">
        <title>A tissue-specific atlas of mouse protein phosphorylation and expression.</title>
        <authorList>
            <person name="Huttlin E.L."/>
            <person name="Jedrychowski M.P."/>
            <person name="Elias J.E."/>
            <person name="Goswami T."/>
            <person name="Rad R."/>
            <person name="Beausoleil S.A."/>
            <person name="Villen J."/>
            <person name="Haas W."/>
            <person name="Sowa M.E."/>
            <person name="Gygi S.P."/>
        </authorList>
    </citation>
    <scope>IDENTIFICATION BY MASS SPECTROMETRY [LARGE SCALE ANALYSIS]</scope>
</reference>